<gene>
    <name evidence="5 6" type="primary">rpmG</name>
    <name evidence="6" type="ORF">JF887_14550</name>
</gene>
<dbReference type="NCBIfam" id="TIGR01023">
    <property type="entry name" value="rpmG_bact"/>
    <property type="match status" value="1"/>
</dbReference>
<dbReference type="Proteomes" id="UP000614410">
    <property type="component" value="Unassembled WGS sequence"/>
</dbReference>
<evidence type="ECO:0000256" key="4">
    <source>
        <dbReference type="ARBA" id="ARBA00035176"/>
    </source>
</evidence>
<evidence type="ECO:0000313" key="7">
    <source>
        <dbReference type="Proteomes" id="UP000614410"/>
    </source>
</evidence>
<dbReference type="PROSITE" id="PS00582">
    <property type="entry name" value="RIBOSOMAL_L33"/>
    <property type="match status" value="1"/>
</dbReference>
<comment type="similarity">
    <text evidence="1 5">Belongs to the bacterial ribosomal protein bL33 family.</text>
</comment>
<organism evidence="6 7">
    <name type="scientific">Candidatus Amunia macphersoniae</name>
    <dbReference type="NCBI Taxonomy" id="3127014"/>
    <lineage>
        <taxon>Bacteria</taxon>
        <taxon>Bacillati</taxon>
        <taxon>Candidatus Dormiibacterota</taxon>
        <taxon>Candidatus Dormibacteria</taxon>
        <taxon>Candidatus Aeolococcales</taxon>
        <taxon>Candidatus Aeolococcaceae</taxon>
        <taxon>Candidatus Amunia</taxon>
    </lineage>
</organism>
<reference evidence="6 7" key="1">
    <citation type="submission" date="2020-10" db="EMBL/GenBank/DDBJ databases">
        <title>Ca. Dormibacterota MAGs.</title>
        <authorList>
            <person name="Montgomery K."/>
        </authorList>
    </citation>
    <scope>NUCLEOTIDE SEQUENCE [LARGE SCALE GENOMIC DNA]</scope>
    <source>
        <strain evidence="6">Mitchell_Peninsula_5</strain>
    </source>
</reference>
<accession>A0A934KQH7</accession>
<proteinExistence type="inferred from homology"/>
<evidence type="ECO:0000313" key="6">
    <source>
        <dbReference type="EMBL" id="MBJ7610624.1"/>
    </source>
</evidence>
<dbReference type="AlphaFoldDB" id="A0A934KQH7"/>
<dbReference type="Gene3D" id="2.20.28.120">
    <property type="entry name" value="Ribosomal protein L33"/>
    <property type="match status" value="1"/>
</dbReference>
<dbReference type="InterPro" id="IPR011332">
    <property type="entry name" value="Ribosomal_zn-bd"/>
</dbReference>
<dbReference type="InterPro" id="IPR018264">
    <property type="entry name" value="Ribosomal_bL33_CS"/>
</dbReference>
<dbReference type="InterPro" id="IPR001705">
    <property type="entry name" value="Ribosomal_bL33"/>
</dbReference>
<name>A0A934KQH7_9BACT</name>
<comment type="caution">
    <text evidence="6">The sequence shown here is derived from an EMBL/GenBank/DDBJ whole genome shotgun (WGS) entry which is preliminary data.</text>
</comment>
<dbReference type="PANTHER" id="PTHR43168:SF2">
    <property type="entry name" value="LARGE RIBOSOMAL SUBUNIT PROTEIN BL33C"/>
    <property type="match status" value="1"/>
</dbReference>
<dbReference type="SUPFAM" id="SSF57829">
    <property type="entry name" value="Zn-binding ribosomal proteins"/>
    <property type="match status" value="1"/>
</dbReference>
<dbReference type="InterPro" id="IPR038584">
    <property type="entry name" value="Ribosomal_bL33_sf"/>
</dbReference>
<dbReference type="NCBIfam" id="NF001764">
    <property type="entry name" value="PRK00504.1"/>
    <property type="match status" value="1"/>
</dbReference>
<sequence>MATAKGGSAIITLQCPDCKERNYTTLKNRRNDPDRLELKKFCSRCRVHTRHRETK</sequence>
<evidence type="ECO:0000256" key="1">
    <source>
        <dbReference type="ARBA" id="ARBA00007596"/>
    </source>
</evidence>
<dbReference type="PANTHER" id="PTHR43168">
    <property type="entry name" value="50S RIBOSOMAL PROTEIN L33, CHLOROPLASTIC"/>
    <property type="match status" value="1"/>
</dbReference>
<evidence type="ECO:0000256" key="5">
    <source>
        <dbReference type="HAMAP-Rule" id="MF_00294"/>
    </source>
</evidence>
<keyword evidence="2 5" id="KW-0689">Ribosomal protein</keyword>
<dbReference type="GO" id="GO:0003735">
    <property type="term" value="F:structural constituent of ribosome"/>
    <property type="evidence" value="ECO:0007669"/>
    <property type="project" value="InterPro"/>
</dbReference>
<dbReference type="NCBIfam" id="NF001860">
    <property type="entry name" value="PRK00595.1"/>
    <property type="match status" value="1"/>
</dbReference>
<dbReference type="Pfam" id="PF00471">
    <property type="entry name" value="Ribosomal_L33"/>
    <property type="match status" value="1"/>
</dbReference>
<dbReference type="GO" id="GO:1990904">
    <property type="term" value="C:ribonucleoprotein complex"/>
    <property type="evidence" value="ECO:0007669"/>
    <property type="project" value="UniProtKB-KW"/>
</dbReference>
<evidence type="ECO:0000256" key="2">
    <source>
        <dbReference type="ARBA" id="ARBA00022980"/>
    </source>
</evidence>
<dbReference type="GO" id="GO:0005737">
    <property type="term" value="C:cytoplasm"/>
    <property type="evidence" value="ECO:0007669"/>
    <property type="project" value="UniProtKB-ARBA"/>
</dbReference>
<dbReference type="GO" id="GO:0006412">
    <property type="term" value="P:translation"/>
    <property type="evidence" value="ECO:0007669"/>
    <property type="project" value="UniProtKB-UniRule"/>
</dbReference>
<dbReference type="GO" id="GO:0005840">
    <property type="term" value="C:ribosome"/>
    <property type="evidence" value="ECO:0007669"/>
    <property type="project" value="UniProtKB-KW"/>
</dbReference>
<dbReference type="EMBL" id="JAEKNN010000068">
    <property type="protein sequence ID" value="MBJ7610624.1"/>
    <property type="molecule type" value="Genomic_DNA"/>
</dbReference>
<keyword evidence="3 5" id="KW-0687">Ribonucleoprotein</keyword>
<protein>
    <recommendedName>
        <fullName evidence="4 5">Large ribosomal subunit protein bL33</fullName>
    </recommendedName>
</protein>
<dbReference type="HAMAP" id="MF_00294">
    <property type="entry name" value="Ribosomal_bL33"/>
    <property type="match status" value="1"/>
</dbReference>
<evidence type="ECO:0000256" key="3">
    <source>
        <dbReference type="ARBA" id="ARBA00023274"/>
    </source>
</evidence>